<reference evidence="1" key="3">
    <citation type="submission" date="2011-03" db="EMBL/GenBank/DDBJ databases">
        <title>Annotation of Magnaporthe poae ATCC 64411.</title>
        <authorList>
            <person name="Ma L.-J."/>
            <person name="Dead R."/>
            <person name="Young S.K."/>
            <person name="Zeng Q."/>
            <person name="Gargeya S."/>
            <person name="Fitzgerald M."/>
            <person name="Haas B."/>
            <person name="Abouelleil A."/>
            <person name="Alvarado L."/>
            <person name="Arachchi H.M."/>
            <person name="Berlin A."/>
            <person name="Brown A."/>
            <person name="Chapman S.B."/>
            <person name="Chen Z."/>
            <person name="Dunbar C."/>
            <person name="Freedman E."/>
            <person name="Gearin G."/>
            <person name="Gellesch M."/>
            <person name="Goldberg J."/>
            <person name="Griggs A."/>
            <person name="Gujja S."/>
            <person name="Heiman D."/>
            <person name="Howarth C."/>
            <person name="Larson L."/>
            <person name="Lui A."/>
            <person name="MacDonald P.J.P."/>
            <person name="Mehta T."/>
            <person name="Montmayeur A."/>
            <person name="Murphy C."/>
            <person name="Neiman D."/>
            <person name="Pearson M."/>
            <person name="Priest M."/>
            <person name="Roberts A."/>
            <person name="Saif S."/>
            <person name="Shea T."/>
            <person name="Shenoy N."/>
            <person name="Sisk P."/>
            <person name="Stolte C."/>
            <person name="Sykes S."/>
            <person name="Yandava C."/>
            <person name="Wortman J."/>
            <person name="Nusbaum C."/>
            <person name="Birren B."/>
        </authorList>
    </citation>
    <scope>NUCLEOTIDE SEQUENCE</scope>
    <source>
        <strain evidence="1">ATCC 64411</strain>
    </source>
</reference>
<reference evidence="1" key="1">
    <citation type="submission" date="2010-05" db="EMBL/GenBank/DDBJ databases">
        <title>The Genome Sequence of Magnaporthe poae strain ATCC 64411.</title>
        <authorList>
            <consortium name="The Broad Institute Genome Sequencing Platform"/>
            <consortium name="Broad Institute Genome Sequencing Center for Infectious Disease"/>
            <person name="Ma L.-J."/>
            <person name="Dead R."/>
            <person name="Young S."/>
            <person name="Zeng Q."/>
            <person name="Koehrsen M."/>
            <person name="Alvarado L."/>
            <person name="Berlin A."/>
            <person name="Chapman S.B."/>
            <person name="Chen Z."/>
            <person name="Freedman E."/>
            <person name="Gellesch M."/>
            <person name="Goldberg J."/>
            <person name="Griggs A."/>
            <person name="Gujja S."/>
            <person name="Heilman E.R."/>
            <person name="Heiman D."/>
            <person name="Hepburn T."/>
            <person name="Howarth C."/>
            <person name="Jen D."/>
            <person name="Larson L."/>
            <person name="Mehta T."/>
            <person name="Neiman D."/>
            <person name="Pearson M."/>
            <person name="Roberts A."/>
            <person name="Saif S."/>
            <person name="Shea T."/>
            <person name="Shenoy N."/>
            <person name="Sisk P."/>
            <person name="Stolte C."/>
            <person name="Sykes S."/>
            <person name="Walk T."/>
            <person name="White J."/>
            <person name="Yandava C."/>
            <person name="Haas B."/>
            <person name="Nusbaum C."/>
            <person name="Birren B."/>
        </authorList>
    </citation>
    <scope>NUCLEOTIDE SEQUENCE</scope>
    <source>
        <strain evidence="1">ATCC 64411</strain>
    </source>
</reference>
<organism evidence="2 3">
    <name type="scientific">Magnaporthiopsis poae (strain ATCC 64411 / 73-15)</name>
    <name type="common">Kentucky bluegrass fungus</name>
    <name type="synonym">Magnaporthe poae</name>
    <dbReference type="NCBI Taxonomy" id="644358"/>
    <lineage>
        <taxon>Eukaryota</taxon>
        <taxon>Fungi</taxon>
        <taxon>Dikarya</taxon>
        <taxon>Ascomycota</taxon>
        <taxon>Pezizomycotina</taxon>
        <taxon>Sordariomycetes</taxon>
        <taxon>Sordariomycetidae</taxon>
        <taxon>Magnaporthales</taxon>
        <taxon>Magnaporthaceae</taxon>
        <taxon>Magnaporthiopsis</taxon>
    </lineage>
</organism>
<dbReference type="InterPro" id="IPR046366">
    <property type="entry name" value="MPAB"/>
</dbReference>
<evidence type="ECO:0000313" key="2">
    <source>
        <dbReference type="EnsemblFungi" id="MAPG_09242T0"/>
    </source>
</evidence>
<dbReference type="PANTHER" id="PTHR36124">
    <property type="match status" value="1"/>
</dbReference>
<dbReference type="OrthoDB" id="545169at2759"/>
<dbReference type="Proteomes" id="UP000011715">
    <property type="component" value="Unassembled WGS sequence"/>
</dbReference>
<evidence type="ECO:0000313" key="1">
    <source>
        <dbReference type="EMBL" id="KLU90278.1"/>
    </source>
</evidence>
<gene>
    <name evidence="1" type="ORF">MAPG_09242</name>
</gene>
<accession>A0A0C4E9F8</accession>
<reference evidence="3" key="2">
    <citation type="submission" date="2010-05" db="EMBL/GenBank/DDBJ databases">
        <title>The genome sequence of Magnaporthe poae strain ATCC 64411.</title>
        <authorList>
            <person name="Ma L.-J."/>
            <person name="Dead R."/>
            <person name="Young S."/>
            <person name="Zeng Q."/>
            <person name="Koehrsen M."/>
            <person name="Alvarado L."/>
            <person name="Berlin A."/>
            <person name="Chapman S.B."/>
            <person name="Chen Z."/>
            <person name="Freedman E."/>
            <person name="Gellesch M."/>
            <person name="Goldberg J."/>
            <person name="Griggs A."/>
            <person name="Gujja S."/>
            <person name="Heilman E.R."/>
            <person name="Heiman D."/>
            <person name="Hepburn T."/>
            <person name="Howarth C."/>
            <person name="Jen D."/>
            <person name="Larson L."/>
            <person name="Mehta T."/>
            <person name="Neiman D."/>
            <person name="Pearson M."/>
            <person name="Roberts A."/>
            <person name="Saif S."/>
            <person name="Shea T."/>
            <person name="Shenoy N."/>
            <person name="Sisk P."/>
            <person name="Stolte C."/>
            <person name="Sykes S."/>
            <person name="Walk T."/>
            <person name="White J."/>
            <person name="Yandava C."/>
            <person name="Haas B."/>
            <person name="Nusbaum C."/>
            <person name="Birren B."/>
        </authorList>
    </citation>
    <scope>NUCLEOTIDE SEQUENCE [LARGE SCALE GENOMIC DNA]</scope>
    <source>
        <strain evidence="3">ATCC 64411 / 73-15</strain>
    </source>
</reference>
<sequence length="144" mass="16211">MDDRFRTAVKFDRPADLHYAIVAAVFAVKRFVCRHLLPPRVTPYSYHARPASRGDVRPDGTRGFVTWTGSPYYVAPTLWNRWGPYAWMAWSLGVPLPGDEGMMPEGYLLKDTGPDQFRGKGWGQAEKTAGELMETRSAGRCPFA</sequence>
<dbReference type="AlphaFoldDB" id="A0A0C4E9F8"/>
<protein>
    <submittedName>
        <fullName evidence="1 2">Uncharacterized protein</fullName>
    </submittedName>
</protein>
<dbReference type="EMBL" id="ADBL01002261">
    <property type="status" value="NOT_ANNOTATED_CDS"/>
    <property type="molecule type" value="Genomic_DNA"/>
</dbReference>
<keyword evidence="3" id="KW-1185">Reference proteome</keyword>
<reference evidence="2" key="4">
    <citation type="journal article" date="2015" name="G3 (Bethesda)">
        <title>Genome sequences of three phytopathogenic species of the Magnaporthaceae family of fungi.</title>
        <authorList>
            <person name="Okagaki L.H."/>
            <person name="Nunes C.C."/>
            <person name="Sailsbery J."/>
            <person name="Clay B."/>
            <person name="Brown D."/>
            <person name="John T."/>
            <person name="Oh Y."/>
            <person name="Young N."/>
            <person name="Fitzgerald M."/>
            <person name="Haas B.J."/>
            <person name="Zeng Q."/>
            <person name="Young S."/>
            <person name="Adiconis X."/>
            <person name="Fan L."/>
            <person name="Levin J.Z."/>
            <person name="Mitchell T.K."/>
            <person name="Okubara P.A."/>
            <person name="Farman M.L."/>
            <person name="Kohn L.M."/>
            <person name="Birren B."/>
            <person name="Ma L.-J."/>
            <person name="Dean R.A."/>
        </authorList>
    </citation>
    <scope>NUCLEOTIDE SEQUENCE</scope>
    <source>
        <strain evidence="2">ATCC 64411 / 73-15</strain>
    </source>
</reference>
<name>A0A0C4E9F8_MAGP6</name>
<dbReference type="EnsemblFungi" id="MAPG_09242T0">
    <property type="protein sequence ID" value="MAPG_09242T0"/>
    <property type="gene ID" value="MAPG_09242"/>
</dbReference>
<dbReference type="GO" id="GO:0016491">
    <property type="term" value="F:oxidoreductase activity"/>
    <property type="evidence" value="ECO:0007669"/>
    <property type="project" value="InterPro"/>
</dbReference>
<dbReference type="STRING" id="644358.A0A0C4E9F8"/>
<proteinExistence type="predicted"/>
<reference evidence="2" key="5">
    <citation type="submission" date="2015-06" db="UniProtKB">
        <authorList>
            <consortium name="EnsemblFungi"/>
        </authorList>
    </citation>
    <scope>IDENTIFICATION</scope>
    <source>
        <strain evidence="2">ATCC 64411</strain>
    </source>
</reference>
<dbReference type="PANTHER" id="PTHR36124:SF1">
    <property type="entry name" value="ER-BOUND OXYGENASE MPAB_MPAB'_RUBBER OXYGENASE CATALYTIC DOMAIN-CONTAINING PROTEIN"/>
    <property type="match status" value="1"/>
</dbReference>
<dbReference type="EMBL" id="GL876974">
    <property type="protein sequence ID" value="KLU90278.1"/>
    <property type="molecule type" value="Genomic_DNA"/>
</dbReference>
<dbReference type="VEuPathDB" id="FungiDB:MAPG_09242"/>
<evidence type="ECO:0000313" key="3">
    <source>
        <dbReference type="Proteomes" id="UP000011715"/>
    </source>
</evidence>
<dbReference type="eggNOG" id="ENOG502S1KN">
    <property type="taxonomic scope" value="Eukaryota"/>
</dbReference>